<dbReference type="EMBL" id="JBHTIW010000002">
    <property type="protein sequence ID" value="MFD0918871.1"/>
    <property type="molecule type" value="Genomic_DNA"/>
</dbReference>
<name>A0ABW3FK52_9PSEU</name>
<feature type="region of interest" description="Disordered" evidence="1">
    <location>
        <begin position="1"/>
        <end position="26"/>
    </location>
</feature>
<evidence type="ECO:0000313" key="3">
    <source>
        <dbReference type="Proteomes" id="UP001597018"/>
    </source>
</evidence>
<reference evidence="3" key="1">
    <citation type="journal article" date="2019" name="Int. J. Syst. Evol. Microbiol.">
        <title>The Global Catalogue of Microorganisms (GCM) 10K type strain sequencing project: providing services to taxonomists for standard genome sequencing and annotation.</title>
        <authorList>
            <consortium name="The Broad Institute Genomics Platform"/>
            <consortium name="The Broad Institute Genome Sequencing Center for Infectious Disease"/>
            <person name="Wu L."/>
            <person name="Ma J."/>
        </authorList>
    </citation>
    <scope>NUCLEOTIDE SEQUENCE [LARGE SCALE GENOMIC DNA]</scope>
    <source>
        <strain evidence="3">CCUG 56401</strain>
    </source>
</reference>
<dbReference type="RefSeq" id="WP_263250666.1">
    <property type="nucleotide sequence ID" value="NZ_BAABLT010000033.1"/>
</dbReference>
<dbReference type="Proteomes" id="UP001597018">
    <property type="component" value="Unassembled WGS sequence"/>
</dbReference>
<accession>A0ABW3FK52</accession>
<protein>
    <submittedName>
        <fullName evidence="2">Uncharacterized protein</fullName>
    </submittedName>
</protein>
<evidence type="ECO:0000313" key="2">
    <source>
        <dbReference type="EMBL" id="MFD0918871.1"/>
    </source>
</evidence>
<gene>
    <name evidence="2" type="ORF">ACFQ16_03865</name>
</gene>
<comment type="caution">
    <text evidence="2">The sequence shown here is derived from an EMBL/GenBank/DDBJ whole genome shotgun (WGS) entry which is preliminary data.</text>
</comment>
<evidence type="ECO:0000256" key="1">
    <source>
        <dbReference type="SAM" id="MobiDB-lite"/>
    </source>
</evidence>
<keyword evidence="3" id="KW-1185">Reference proteome</keyword>
<proteinExistence type="predicted"/>
<sequence>MDDQQTTARLRVQSANGGWCAHRGTDTDPIARRAASELLADTLAAYRRTLIDTAAPEDESR</sequence>
<organism evidence="2 3">
    <name type="scientific">Saccharopolyspora rosea</name>
    <dbReference type="NCBI Taxonomy" id="524884"/>
    <lineage>
        <taxon>Bacteria</taxon>
        <taxon>Bacillati</taxon>
        <taxon>Actinomycetota</taxon>
        <taxon>Actinomycetes</taxon>
        <taxon>Pseudonocardiales</taxon>
        <taxon>Pseudonocardiaceae</taxon>
        <taxon>Saccharopolyspora</taxon>
    </lineage>
</organism>
<feature type="compositionally biased region" description="Polar residues" evidence="1">
    <location>
        <begin position="1"/>
        <end position="16"/>
    </location>
</feature>